<accession>A0ABW4BN35</accession>
<comment type="caution">
    <text evidence="1">The sequence shown here is derived from an EMBL/GenBank/DDBJ whole genome shotgun (WGS) entry which is preliminary data.</text>
</comment>
<organism evidence="1 2">
    <name type="scientific">Lapidilactobacillus gannanensis</name>
    <dbReference type="NCBI Taxonomy" id="2486002"/>
    <lineage>
        <taxon>Bacteria</taxon>
        <taxon>Bacillati</taxon>
        <taxon>Bacillota</taxon>
        <taxon>Bacilli</taxon>
        <taxon>Lactobacillales</taxon>
        <taxon>Lactobacillaceae</taxon>
        <taxon>Lapidilactobacillus</taxon>
    </lineage>
</organism>
<evidence type="ECO:0000313" key="2">
    <source>
        <dbReference type="Proteomes" id="UP001597191"/>
    </source>
</evidence>
<protein>
    <recommendedName>
        <fullName evidence="3">Chemotaxis protein</fullName>
    </recommendedName>
</protein>
<dbReference type="RefSeq" id="WP_125650683.1">
    <property type="nucleotide sequence ID" value="NZ_JBHTOH010000022.1"/>
</dbReference>
<name>A0ABW4BN35_9LACO</name>
<evidence type="ECO:0000313" key="1">
    <source>
        <dbReference type="EMBL" id="MFD1410673.1"/>
    </source>
</evidence>
<dbReference type="Proteomes" id="UP001597191">
    <property type="component" value="Unassembled WGS sequence"/>
</dbReference>
<evidence type="ECO:0008006" key="3">
    <source>
        <dbReference type="Google" id="ProtNLM"/>
    </source>
</evidence>
<dbReference type="EMBL" id="JBHTOH010000022">
    <property type="protein sequence ID" value="MFD1410673.1"/>
    <property type="molecule type" value="Genomic_DNA"/>
</dbReference>
<keyword evidence="2" id="KW-1185">Reference proteome</keyword>
<gene>
    <name evidence="1" type="ORF">ACFQ4R_03460</name>
</gene>
<reference evidence="2" key="1">
    <citation type="journal article" date="2019" name="Int. J. Syst. Evol. Microbiol.">
        <title>The Global Catalogue of Microorganisms (GCM) 10K type strain sequencing project: providing services to taxonomists for standard genome sequencing and annotation.</title>
        <authorList>
            <consortium name="The Broad Institute Genomics Platform"/>
            <consortium name="The Broad Institute Genome Sequencing Center for Infectious Disease"/>
            <person name="Wu L."/>
            <person name="Ma J."/>
        </authorList>
    </citation>
    <scope>NUCLEOTIDE SEQUENCE [LARGE SCALE GENOMIC DNA]</scope>
    <source>
        <strain evidence="2">CCM 8937</strain>
    </source>
</reference>
<proteinExistence type="predicted"/>
<sequence length="145" mass="15934">MANKMQQKARHYSLTINQVVSQTEKIQEELDPLFQKIQKAIKDDTVASLTADEYHEIKTTFAARTADYQDLADELAAAVPPARLMGNQKFLAAAYQEFVDGCQAMTGSLQADQSVDQAAFSAAEAAQDAATDKISKYLQRISSLI</sequence>